<sequence>MNDLEKYDHMLHKKYKSEKYEKQENDRIILYENSIFFIVERRDTVLQVNSEDNTVEFEVEKIYTPENLIAIFLDGQIHGIMLAHDFAIRKQIESGKL</sequence>
<dbReference type="AlphaFoldDB" id="A0A369L1G7"/>
<organism evidence="1 2">
    <name type="scientific">Spirobacillus cienkowskii</name>
    <dbReference type="NCBI Taxonomy" id="495820"/>
    <lineage>
        <taxon>Bacteria</taxon>
        <taxon>Pseudomonadati</taxon>
        <taxon>Bdellovibrionota</taxon>
        <taxon>Oligoflexia</taxon>
        <taxon>Silvanigrellales</taxon>
        <taxon>Spirobacillus</taxon>
    </lineage>
</organism>
<protein>
    <submittedName>
        <fullName evidence="1">Uncharacterized protein</fullName>
    </submittedName>
</protein>
<reference evidence="1" key="1">
    <citation type="submission" date="2018-04" db="EMBL/GenBank/DDBJ databases">
        <title>Draft genome sequence of the Candidatus Spirobacillus cienkowskii, a pathogen of freshwater Daphnia species, reconstructed from hemolymph metagenomic reads.</title>
        <authorList>
            <person name="Bresciani L."/>
            <person name="Lemos L.N."/>
            <person name="Wale N."/>
            <person name="Lin J.Y."/>
            <person name="Fernandes G.R."/>
            <person name="Duffy M.A."/>
            <person name="Rodrigues J.M."/>
        </authorList>
    </citation>
    <scope>NUCLEOTIDE SEQUENCE [LARGE SCALE GENOMIC DNA]</scope>
    <source>
        <strain evidence="1">Binning01</strain>
    </source>
</reference>
<proteinExistence type="predicted"/>
<comment type="caution">
    <text evidence="1">The sequence shown here is derived from an EMBL/GenBank/DDBJ whole genome shotgun (WGS) entry which is preliminary data.</text>
</comment>
<accession>A0A369L1G7</accession>
<keyword evidence="2" id="KW-1185">Reference proteome</keyword>
<name>A0A369L1G7_9BACT</name>
<evidence type="ECO:0000313" key="1">
    <source>
        <dbReference type="EMBL" id="RDB37356.1"/>
    </source>
</evidence>
<dbReference type="Proteomes" id="UP000253934">
    <property type="component" value="Unassembled WGS sequence"/>
</dbReference>
<evidence type="ECO:0000313" key="2">
    <source>
        <dbReference type="Proteomes" id="UP000253934"/>
    </source>
</evidence>
<gene>
    <name evidence="1" type="ORF">DCC88_00075</name>
</gene>
<dbReference type="EMBL" id="QOVW01000001">
    <property type="protein sequence ID" value="RDB37356.1"/>
    <property type="molecule type" value="Genomic_DNA"/>
</dbReference>